<keyword evidence="1" id="KW-1133">Transmembrane helix</keyword>
<evidence type="ECO:0000259" key="3">
    <source>
        <dbReference type="PROSITE" id="PS51783"/>
    </source>
</evidence>
<sequence>MGIIIGAAVGVIAIVGACIGVAIVLRRKRVLAPVSDCKMRITASRLYIEQRDAADGPDSSGIFEQWPLATLTSVRRRRHELRHTALELLMTASHSGHQAGGAQGPVVLEFHSHEEREQVVRTLVGQRPHLRPLDEQLQEMTEKWHAGEIDNYTYLLHLNDCASRSFDDLSQYPIMPWVLSDYSSDALDLNDPRRYRPLWKPVGALDERRLAAAHRQRHEQQVDAEAGQTIPLYRTHYSSPAYVAYYLLRIFPELTYHIQSGKFDREARSFLSVDRTWQNVSGRAHGDVKELIPQFYSDPAFLTNDMGDSDRPRPSWCEDVVLPPWARGSSKEFVRLMRAALESDFVSAHLHLWIDLIFGIKQQGAPALKANNLFESYTYESALESSELDAAARSAEFGQTPPQLFKVAHPPRRLHVQRLPQTWRAAEPSAKLIQAYARRWLRRHIVLNAVEFFFAKKAFRGTADLSIDPPVDVVLRTDDIDGISSALSKRTTDLMLALAAAAEAASDEQEIGTFLESCFRSDDERRYAPSECHPFANALREYCGFVSQLFAQNGRSPTSRMSSAVRLKNLSKAVQLGLKRMHAIVVRVLPPVQEPRRSALVRALVLDEITTRLFRPLIMPLIQSVHGADDAAYADSVTRFAQLRPHHLEGIVSLPQHFWLGSRGERMSGSSPVAEAGQAADEATVEQLLRDTADPFLTHHVANISTAIQAADAQTILNAASARMLRVSYGVT</sequence>
<dbReference type="SUPFAM" id="SSF81837">
    <property type="entry name" value="BEACH domain"/>
    <property type="match status" value="1"/>
</dbReference>
<proteinExistence type="predicted"/>
<dbReference type="PROSITE" id="PS50197">
    <property type="entry name" value="BEACH"/>
    <property type="match status" value="1"/>
</dbReference>
<dbReference type="PANTHER" id="PTHR13743">
    <property type="entry name" value="BEIGE/BEACH-RELATED"/>
    <property type="match status" value="1"/>
</dbReference>
<organism evidence="4 5">
    <name type="scientific">Chrysochromulina tobinii</name>
    <dbReference type="NCBI Taxonomy" id="1460289"/>
    <lineage>
        <taxon>Eukaryota</taxon>
        <taxon>Haptista</taxon>
        <taxon>Haptophyta</taxon>
        <taxon>Prymnesiophyceae</taxon>
        <taxon>Prymnesiales</taxon>
        <taxon>Chrysochromulinaceae</taxon>
        <taxon>Chrysochromulina</taxon>
    </lineage>
</organism>
<keyword evidence="1" id="KW-0812">Transmembrane</keyword>
<dbReference type="AlphaFoldDB" id="A0A0M0JY55"/>
<reference evidence="5" key="1">
    <citation type="journal article" date="2015" name="PLoS Genet.">
        <title>Genome Sequence and Transcriptome Analyses of Chrysochromulina tobin: Metabolic Tools for Enhanced Algal Fitness in the Prominent Order Prymnesiales (Haptophyceae).</title>
        <authorList>
            <person name="Hovde B.T."/>
            <person name="Deodato C.R."/>
            <person name="Hunsperger H.M."/>
            <person name="Ryken S.A."/>
            <person name="Yost W."/>
            <person name="Jha R.K."/>
            <person name="Patterson J."/>
            <person name="Monnat R.J. Jr."/>
            <person name="Barlow S.B."/>
            <person name="Starkenburg S.R."/>
            <person name="Cattolico R.A."/>
        </authorList>
    </citation>
    <scope>NUCLEOTIDE SEQUENCE</scope>
    <source>
        <strain evidence="5">CCMP291</strain>
    </source>
</reference>
<dbReference type="InterPro" id="IPR023362">
    <property type="entry name" value="PH-BEACH_dom"/>
</dbReference>
<dbReference type="EMBL" id="JWZX01002003">
    <property type="protein sequence ID" value="KOO31494.1"/>
    <property type="molecule type" value="Genomic_DNA"/>
</dbReference>
<name>A0A0M0JY55_9EUKA</name>
<accession>A0A0M0JY55</accession>
<dbReference type="InterPro" id="IPR050865">
    <property type="entry name" value="BEACH_Domain"/>
</dbReference>
<evidence type="ECO:0000313" key="4">
    <source>
        <dbReference type="EMBL" id="KOO31494.1"/>
    </source>
</evidence>
<keyword evidence="5" id="KW-1185">Reference proteome</keyword>
<comment type="caution">
    <text evidence="4">The sequence shown here is derived from an EMBL/GenBank/DDBJ whole genome shotgun (WGS) entry which is preliminary data.</text>
</comment>
<keyword evidence="1" id="KW-0472">Membrane</keyword>
<dbReference type="Pfam" id="PF02138">
    <property type="entry name" value="Beach"/>
    <property type="match status" value="1"/>
</dbReference>
<dbReference type="PANTHER" id="PTHR13743:SF123">
    <property type="entry name" value="PROTEIN FAN"/>
    <property type="match status" value="1"/>
</dbReference>
<dbReference type="Proteomes" id="UP000037460">
    <property type="component" value="Unassembled WGS sequence"/>
</dbReference>
<dbReference type="SUPFAM" id="SSF50729">
    <property type="entry name" value="PH domain-like"/>
    <property type="match status" value="1"/>
</dbReference>
<dbReference type="PROSITE" id="PS51783">
    <property type="entry name" value="PH_BEACH"/>
    <property type="match status" value="1"/>
</dbReference>
<dbReference type="InterPro" id="IPR036372">
    <property type="entry name" value="BEACH_dom_sf"/>
</dbReference>
<feature type="transmembrane region" description="Helical" evidence="1">
    <location>
        <begin position="6"/>
        <end position="25"/>
    </location>
</feature>
<dbReference type="OrthoDB" id="26681at2759"/>
<dbReference type="CDD" id="cd06071">
    <property type="entry name" value="Beach"/>
    <property type="match status" value="1"/>
</dbReference>
<evidence type="ECO:0000259" key="2">
    <source>
        <dbReference type="PROSITE" id="PS50197"/>
    </source>
</evidence>
<evidence type="ECO:0000256" key="1">
    <source>
        <dbReference type="SAM" id="Phobius"/>
    </source>
</evidence>
<feature type="domain" description="BEACH" evidence="2">
    <location>
        <begin position="129"/>
        <end position="412"/>
    </location>
</feature>
<dbReference type="InterPro" id="IPR000409">
    <property type="entry name" value="BEACH_dom"/>
</dbReference>
<protein>
    <submittedName>
        <fullName evidence="4">Beach domain-containing protein</fullName>
    </submittedName>
</protein>
<evidence type="ECO:0000313" key="5">
    <source>
        <dbReference type="Proteomes" id="UP000037460"/>
    </source>
</evidence>
<feature type="domain" description="BEACH-type PH" evidence="3">
    <location>
        <begin position="15"/>
        <end position="124"/>
    </location>
</feature>
<dbReference type="Gene3D" id="1.10.1540.10">
    <property type="entry name" value="BEACH domain"/>
    <property type="match status" value="1"/>
</dbReference>
<dbReference type="SMART" id="SM01026">
    <property type="entry name" value="Beach"/>
    <property type="match status" value="1"/>
</dbReference>
<gene>
    <name evidence="4" type="ORF">Ctob_013633</name>
</gene>